<evidence type="ECO:0000256" key="1">
    <source>
        <dbReference type="ARBA" id="ARBA00006284"/>
    </source>
</evidence>
<dbReference type="PANTHER" id="PTHR21599">
    <property type="entry name" value="GLYCERATE KINASE"/>
    <property type="match status" value="1"/>
</dbReference>
<keyword evidence="6" id="KW-1185">Reference proteome</keyword>
<accession>A0A411E8I1</accession>
<dbReference type="EMBL" id="CP035544">
    <property type="protein sequence ID" value="QBA63834.1"/>
    <property type="molecule type" value="Genomic_DNA"/>
</dbReference>
<evidence type="ECO:0000313" key="6">
    <source>
        <dbReference type="Proteomes" id="UP000290889"/>
    </source>
</evidence>
<dbReference type="KEGG" id="mur:EQY75_04360"/>
<dbReference type="Pfam" id="PF02595">
    <property type="entry name" value="Gly_kinase"/>
    <property type="match status" value="1"/>
</dbReference>
<dbReference type="GO" id="GO:0031388">
    <property type="term" value="P:organic acid phosphorylation"/>
    <property type="evidence" value="ECO:0007669"/>
    <property type="project" value="UniProtKB-UniRule"/>
</dbReference>
<dbReference type="PANTHER" id="PTHR21599:SF0">
    <property type="entry name" value="GLYCERATE KINASE"/>
    <property type="match status" value="1"/>
</dbReference>
<evidence type="ECO:0000256" key="4">
    <source>
        <dbReference type="PIRNR" id="PIRNR006078"/>
    </source>
</evidence>
<evidence type="ECO:0000313" key="5">
    <source>
        <dbReference type="EMBL" id="QBA63834.1"/>
    </source>
</evidence>
<dbReference type="InterPro" id="IPR018197">
    <property type="entry name" value="Glycerate_kinase_RE-like"/>
</dbReference>
<dbReference type="RefSeq" id="WP_129603199.1">
    <property type="nucleotide sequence ID" value="NZ_CP035544.1"/>
</dbReference>
<dbReference type="Proteomes" id="UP000290889">
    <property type="component" value="Chromosome"/>
</dbReference>
<protein>
    <submittedName>
        <fullName evidence="5">Glycerate kinase</fullName>
    </submittedName>
</protein>
<keyword evidence="2 4" id="KW-0808">Transferase</keyword>
<dbReference type="Gene3D" id="3.40.50.10350">
    <property type="entry name" value="Glycerate kinase, domain 1"/>
    <property type="match status" value="1"/>
</dbReference>
<dbReference type="OrthoDB" id="9774290at2"/>
<reference evidence="5 6" key="1">
    <citation type="submission" date="2019-01" db="EMBL/GenBank/DDBJ databases">
        <title>Muriicola soli sp. nov., isolated from soil.</title>
        <authorList>
            <person name="Kang H.J."/>
            <person name="Kim S.B."/>
        </authorList>
    </citation>
    <scope>NUCLEOTIDE SEQUENCE [LARGE SCALE GENOMIC DNA]</scope>
    <source>
        <strain evidence="5 6">MMS17-SY002</strain>
    </source>
</reference>
<keyword evidence="3 4" id="KW-0418">Kinase</keyword>
<comment type="similarity">
    <text evidence="1 4">Belongs to the glycerate kinase type-1 family.</text>
</comment>
<dbReference type="GO" id="GO:0008887">
    <property type="term" value="F:glycerate kinase activity"/>
    <property type="evidence" value="ECO:0007669"/>
    <property type="project" value="UniProtKB-UniRule"/>
</dbReference>
<dbReference type="NCBIfam" id="TIGR00045">
    <property type="entry name" value="glycerate kinase"/>
    <property type="match status" value="1"/>
</dbReference>
<name>A0A411E8I1_9FLAO</name>
<evidence type="ECO:0000256" key="2">
    <source>
        <dbReference type="ARBA" id="ARBA00022679"/>
    </source>
</evidence>
<dbReference type="InterPro" id="IPR036129">
    <property type="entry name" value="Glycerate_kinase_sf"/>
</dbReference>
<dbReference type="PIRSF" id="PIRSF006078">
    <property type="entry name" value="GlxK"/>
    <property type="match status" value="1"/>
</dbReference>
<proteinExistence type="inferred from homology"/>
<dbReference type="InterPro" id="IPR004381">
    <property type="entry name" value="Glycerate_kinase"/>
</dbReference>
<dbReference type="InterPro" id="IPR018193">
    <property type="entry name" value="Glyc_kinase_flavodox-like_fold"/>
</dbReference>
<dbReference type="SUPFAM" id="SSF110738">
    <property type="entry name" value="Glycerate kinase I"/>
    <property type="match status" value="1"/>
</dbReference>
<dbReference type="Gene3D" id="3.90.1510.10">
    <property type="entry name" value="Glycerate kinase, domain 2"/>
    <property type="match status" value="1"/>
</dbReference>
<evidence type="ECO:0000256" key="3">
    <source>
        <dbReference type="ARBA" id="ARBA00022777"/>
    </source>
</evidence>
<dbReference type="AlphaFoldDB" id="A0A411E8I1"/>
<sequence length="377" mass="39763">MKKIVIAPDKFKGSLTGLEFCEAAETGLRQVFNEVEIIKAPLADGGDGTIEVVRYYLNADTVEVTVNDPLFRPIKATYLFSKSSGTAYIEMAEASGLKVLKDHERNCMQTTTLGTGQLLADALGKGAKEIILGIGGSATNDAGMGMATALGFKFLDKEGDILSPVGANLIQVATIDTADVLPQLKDLVVRVACDVTNPLYGPNGAARIYAAQKGASEGEIDQLDEGLKRFARFLEKDFNIDVQQIAGAGAAGGMGAAAVVFLNAELSSGIELVKDLANFEEMITGADWIITGEGKLDEQTLSGKAVKGVLESAKRESIPVAAFCGIIEVSASTAEKLGLSYTVSVSSNMPNLEIALKRSYENVVKAAADFAHKLNNT</sequence>
<organism evidence="5 6">
    <name type="scientific">Muriicola soli</name>
    <dbReference type="NCBI Taxonomy" id="2507538"/>
    <lineage>
        <taxon>Bacteria</taxon>
        <taxon>Pseudomonadati</taxon>
        <taxon>Bacteroidota</taxon>
        <taxon>Flavobacteriia</taxon>
        <taxon>Flavobacteriales</taxon>
        <taxon>Flavobacteriaceae</taxon>
        <taxon>Muriicola</taxon>
    </lineage>
</organism>
<gene>
    <name evidence="5" type="ORF">EQY75_04360</name>
</gene>